<protein>
    <recommendedName>
        <fullName evidence="4">ATP synthase subunit e, mitochondrial</fullName>
    </recommendedName>
</protein>
<name>A0A1X6NNY1_PORUM</name>
<dbReference type="AlphaFoldDB" id="A0A1X6NNY1"/>
<dbReference type="Proteomes" id="UP000218209">
    <property type="component" value="Unassembled WGS sequence"/>
</dbReference>
<organism evidence="2 3">
    <name type="scientific">Porphyra umbilicalis</name>
    <name type="common">Purple laver</name>
    <name type="synonym">Red alga</name>
    <dbReference type="NCBI Taxonomy" id="2786"/>
    <lineage>
        <taxon>Eukaryota</taxon>
        <taxon>Rhodophyta</taxon>
        <taxon>Bangiophyceae</taxon>
        <taxon>Bangiales</taxon>
        <taxon>Bangiaceae</taxon>
        <taxon>Porphyra</taxon>
    </lineage>
</organism>
<gene>
    <name evidence="2" type="ORF">BU14_0816s0002</name>
</gene>
<reference evidence="2 3" key="1">
    <citation type="submission" date="2017-03" db="EMBL/GenBank/DDBJ databases">
        <title>WGS assembly of Porphyra umbilicalis.</title>
        <authorList>
            <person name="Brawley S.H."/>
            <person name="Blouin N.A."/>
            <person name="Ficko-Blean E."/>
            <person name="Wheeler G.L."/>
            <person name="Lohr M."/>
            <person name="Goodson H.V."/>
            <person name="Jenkins J.W."/>
            <person name="Blaby-Haas C.E."/>
            <person name="Helliwell K.E."/>
            <person name="Chan C."/>
            <person name="Marriage T."/>
            <person name="Bhattacharya D."/>
            <person name="Klein A.S."/>
            <person name="Badis Y."/>
            <person name="Brodie J."/>
            <person name="Cao Y."/>
            <person name="Collen J."/>
            <person name="Dittami S.M."/>
            <person name="Gachon C.M."/>
            <person name="Green B.R."/>
            <person name="Karpowicz S."/>
            <person name="Kim J.W."/>
            <person name="Kudahl U."/>
            <person name="Lin S."/>
            <person name="Michel G."/>
            <person name="Mittag M."/>
            <person name="Olson B.J."/>
            <person name="Pangilinan J."/>
            <person name="Peng Y."/>
            <person name="Qiu H."/>
            <person name="Shu S."/>
            <person name="Singer J.T."/>
            <person name="Smith A.G."/>
            <person name="Sprecher B.N."/>
            <person name="Wagner V."/>
            <person name="Wang W."/>
            <person name="Wang Z.-Y."/>
            <person name="Yan J."/>
            <person name="Yarish C."/>
            <person name="Zoeuner-Riek S."/>
            <person name="Zhuang Y."/>
            <person name="Zou Y."/>
            <person name="Lindquist E.A."/>
            <person name="Grimwood J."/>
            <person name="Barry K."/>
            <person name="Rokhsar D.S."/>
            <person name="Schmutz J."/>
            <person name="Stiller J.W."/>
            <person name="Grossman A.R."/>
            <person name="Prochnik S.E."/>
        </authorList>
    </citation>
    <scope>NUCLEOTIDE SEQUENCE [LARGE SCALE GENOMIC DNA]</scope>
    <source>
        <strain evidence="2">4086291</strain>
    </source>
</reference>
<keyword evidence="3" id="KW-1185">Reference proteome</keyword>
<evidence type="ECO:0000313" key="3">
    <source>
        <dbReference type="Proteomes" id="UP000218209"/>
    </source>
</evidence>
<dbReference type="EMBL" id="KV919280">
    <property type="protein sequence ID" value="OSX70282.1"/>
    <property type="molecule type" value="Genomic_DNA"/>
</dbReference>
<evidence type="ECO:0000256" key="1">
    <source>
        <dbReference type="SAM" id="MobiDB-lite"/>
    </source>
</evidence>
<proteinExistence type="predicted"/>
<feature type="region of interest" description="Disordered" evidence="1">
    <location>
        <begin position="66"/>
        <end position="85"/>
    </location>
</feature>
<sequence length="85" mass="8766">MSAAAAPSSSSLMTFARVGLLGVGFMFGSIKAANAQSAREASLKATLRERTEKLAAVEAEKAPPVVAEGKVSSGDPVQDWIDSLE</sequence>
<evidence type="ECO:0000313" key="2">
    <source>
        <dbReference type="EMBL" id="OSX70282.1"/>
    </source>
</evidence>
<accession>A0A1X6NNY1</accession>
<evidence type="ECO:0008006" key="4">
    <source>
        <dbReference type="Google" id="ProtNLM"/>
    </source>
</evidence>